<dbReference type="PANTHER" id="PTHR20883">
    <property type="entry name" value="PHYTANOYL-COA DIOXYGENASE DOMAIN CONTAINING 1"/>
    <property type="match status" value="1"/>
</dbReference>
<evidence type="ECO:0000313" key="2">
    <source>
        <dbReference type="Proteomes" id="UP001597294"/>
    </source>
</evidence>
<dbReference type="Pfam" id="PF05721">
    <property type="entry name" value="PhyH"/>
    <property type="match status" value="1"/>
</dbReference>
<dbReference type="PANTHER" id="PTHR20883:SF51">
    <property type="entry name" value="PHYTANOYL-COA HYDROXYLASE"/>
    <property type="match status" value="1"/>
</dbReference>
<dbReference type="RefSeq" id="WP_380248805.1">
    <property type="nucleotide sequence ID" value="NZ_JBHUII010000001.1"/>
</dbReference>
<dbReference type="Gene3D" id="2.60.120.620">
    <property type="entry name" value="q2cbj1_9rhob like domain"/>
    <property type="match status" value="1"/>
</dbReference>
<protein>
    <submittedName>
        <fullName evidence="1">Phytanoyl-CoA dioxygenase family protein</fullName>
    </submittedName>
</protein>
<reference evidence="2" key="1">
    <citation type="journal article" date="2019" name="Int. J. Syst. Evol. Microbiol.">
        <title>The Global Catalogue of Microorganisms (GCM) 10K type strain sequencing project: providing services to taxonomists for standard genome sequencing and annotation.</title>
        <authorList>
            <consortium name="The Broad Institute Genomics Platform"/>
            <consortium name="The Broad Institute Genome Sequencing Center for Infectious Disease"/>
            <person name="Wu L."/>
            <person name="Ma J."/>
        </authorList>
    </citation>
    <scope>NUCLEOTIDE SEQUENCE [LARGE SCALE GENOMIC DNA]</scope>
    <source>
        <strain evidence="2">CGMCC 4.7192</strain>
    </source>
</reference>
<comment type="caution">
    <text evidence="1">The sequence shown here is derived from an EMBL/GenBank/DDBJ whole genome shotgun (WGS) entry which is preliminary data.</text>
</comment>
<evidence type="ECO:0000313" key="1">
    <source>
        <dbReference type="EMBL" id="MFD2204835.1"/>
    </source>
</evidence>
<sequence>MEIIQENFKDLSFWRTLNPELSITNKKLQCDSLSSINEHLLSNVSDTLWRDGYLNCQTLYTEQELLPIRTAMELFHQRQIPQAFIYLYDETWTLFLRARTLLSNFLGDNYQILPHFWAWYIEPGKGKGWPPHRDSADRSVINLYGQEMLVSLSLWLPLTDATPENSCMSLLPLSYERQYNNPITDLSQIPLQDVLCLPAKAGSLLGWRQDLFHWGGKSHASAKSPRLSLSLEFQNAALDPLCEPLFNPEHPPAPEDRLNLILLQFEKYKHIADLPDITSTD</sequence>
<dbReference type="GO" id="GO:0051213">
    <property type="term" value="F:dioxygenase activity"/>
    <property type="evidence" value="ECO:0007669"/>
    <property type="project" value="UniProtKB-KW"/>
</dbReference>
<proteinExistence type="predicted"/>
<keyword evidence="2" id="KW-1185">Reference proteome</keyword>
<dbReference type="SUPFAM" id="SSF51197">
    <property type="entry name" value="Clavaminate synthase-like"/>
    <property type="match status" value="1"/>
</dbReference>
<organism evidence="1 2">
    <name type="scientific">Kiloniella antarctica</name>
    <dbReference type="NCBI Taxonomy" id="1550907"/>
    <lineage>
        <taxon>Bacteria</taxon>
        <taxon>Pseudomonadati</taxon>
        <taxon>Pseudomonadota</taxon>
        <taxon>Alphaproteobacteria</taxon>
        <taxon>Rhodospirillales</taxon>
        <taxon>Kiloniellaceae</taxon>
        <taxon>Kiloniella</taxon>
    </lineage>
</organism>
<name>A0ABW5BIV4_9PROT</name>
<accession>A0ABW5BIV4</accession>
<dbReference type="Proteomes" id="UP001597294">
    <property type="component" value="Unassembled WGS sequence"/>
</dbReference>
<keyword evidence="1" id="KW-0223">Dioxygenase</keyword>
<keyword evidence="1" id="KW-0560">Oxidoreductase</keyword>
<dbReference type="InterPro" id="IPR008775">
    <property type="entry name" value="Phytyl_CoA_dOase-like"/>
</dbReference>
<gene>
    <name evidence="1" type="ORF">ACFSKO_04410</name>
</gene>
<dbReference type="EMBL" id="JBHUII010000001">
    <property type="protein sequence ID" value="MFD2204835.1"/>
    <property type="molecule type" value="Genomic_DNA"/>
</dbReference>